<dbReference type="Gene3D" id="2.40.170.20">
    <property type="entry name" value="TonB-dependent receptor, beta-barrel domain"/>
    <property type="match status" value="1"/>
</dbReference>
<dbReference type="EMBL" id="AP018827">
    <property type="protein sequence ID" value="BBF81026.1"/>
    <property type="molecule type" value="Genomic_DNA"/>
</dbReference>
<evidence type="ECO:0000256" key="1">
    <source>
        <dbReference type="ARBA" id="ARBA00004442"/>
    </source>
</evidence>
<dbReference type="InterPro" id="IPR037066">
    <property type="entry name" value="Plug_dom_sf"/>
</dbReference>
<dbReference type="GO" id="GO:0009279">
    <property type="term" value="C:cell outer membrane"/>
    <property type="evidence" value="ECO:0007669"/>
    <property type="project" value="UniProtKB-SubCell"/>
</dbReference>
<accession>A0A3G9G2Z0</accession>
<comment type="subcellular location">
    <subcellularLocation>
        <location evidence="1">Cell outer membrane</location>
    </subcellularLocation>
</comment>
<reference evidence="7" key="2">
    <citation type="journal article" date="2017" name="Plant Physiol. Biochem.">
        <title>Differential oxidative and antioxidative response of duckweed Lemna minor toward plant growth promoting/inhibiting bacteria.</title>
        <authorList>
            <person name="Ishizawa H."/>
            <person name="Kuroda M."/>
            <person name="Morikawa M."/>
            <person name="Ike M."/>
        </authorList>
    </citation>
    <scope>NUCLEOTIDE SEQUENCE [LARGE SCALE GENOMIC DNA]</scope>
    <source>
        <strain evidence="7">M6</strain>
    </source>
</reference>
<evidence type="ECO:0000256" key="4">
    <source>
        <dbReference type="SAM" id="SignalP"/>
    </source>
</evidence>
<dbReference type="Gene3D" id="2.170.130.10">
    <property type="entry name" value="TonB-dependent receptor, plug domain"/>
    <property type="match status" value="1"/>
</dbReference>
<keyword evidence="3" id="KW-0998">Cell outer membrane</keyword>
<feature type="chain" id="PRO_5018182213" evidence="4">
    <location>
        <begin position="35"/>
        <end position="1215"/>
    </location>
</feature>
<keyword evidence="6" id="KW-0675">Receptor</keyword>
<dbReference type="Proteomes" id="UP000278756">
    <property type="component" value="Chromosome 1"/>
</dbReference>
<dbReference type="AlphaFoldDB" id="A0A3G9G2Z0"/>
<protein>
    <submittedName>
        <fullName evidence="6">N-acetylglucosamine-regulated TonB-dependent outer membrane receptor</fullName>
    </submittedName>
</protein>
<evidence type="ECO:0000256" key="3">
    <source>
        <dbReference type="ARBA" id="ARBA00023237"/>
    </source>
</evidence>
<gene>
    <name evidence="6" type="ORF">EM6_1620</name>
</gene>
<name>A0A3G9G2Z0_9CAUL</name>
<evidence type="ECO:0000256" key="2">
    <source>
        <dbReference type="ARBA" id="ARBA00023136"/>
    </source>
</evidence>
<dbReference type="NCBIfam" id="TIGR01782">
    <property type="entry name" value="TonB-Xanth-Caul"/>
    <property type="match status" value="1"/>
</dbReference>
<dbReference type="PANTHER" id="PTHR40980">
    <property type="entry name" value="PLUG DOMAIN-CONTAINING PROTEIN"/>
    <property type="match status" value="1"/>
</dbReference>
<keyword evidence="4" id="KW-0732">Signal</keyword>
<dbReference type="InterPro" id="IPR036942">
    <property type="entry name" value="Beta-barrel_TonB_sf"/>
</dbReference>
<evidence type="ECO:0000313" key="6">
    <source>
        <dbReference type="EMBL" id="BBF81026.1"/>
    </source>
</evidence>
<evidence type="ECO:0000313" key="7">
    <source>
        <dbReference type="Proteomes" id="UP000278756"/>
    </source>
</evidence>
<feature type="signal peptide" evidence="4">
    <location>
        <begin position="1"/>
        <end position="34"/>
    </location>
</feature>
<keyword evidence="2" id="KW-0472">Membrane</keyword>
<dbReference type="OrthoDB" id="5476657at2"/>
<evidence type="ECO:0000259" key="5">
    <source>
        <dbReference type="Pfam" id="PF07715"/>
    </source>
</evidence>
<feature type="domain" description="TonB-dependent receptor plug" evidence="5">
    <location>
        <begin position="64"/>
        <end position="177"/>
    </location>
</feature>
<dbReference type="SUPFAM" id="SSF56935">
    <property type="entry name" value="Porins"/>
    <property type="match status" value="1"/>
</dbReference>
<dbReference type="PANTHER" id="PTHR40980:SF4">
    <property type="entry name" value="TONB-DEPENDENT RECEPTOR-LIKE BETA-BARREL DOMAIN-CONTAINING PROTEIN"/>
    <property type="match status" value="1"/>
</dbReference>
<dbReference type="RefSeq" id="WP_126421801.1">
    <property type="nucleotide sequence ID" value="NZ_AP018827.1"/>
</dbReference>
<dbReference type="InterPro" id="IPR010916">
    <property type="entry name" value="TonB_box_CS"/>
</dbReference>
<reference evidence="7" key="1">
    <citation type="journal article" date="2017" name="Biotechnol. Biofuels">
        <title>Evaluation of environmental bacterial communities as a factor affecting the growth of duckweed Lemna minor.</title>
        <authorList>
            <person name="Ishizawa H."/>
            <person name="Kuroda M."/>
            <person name="Morikawa M."/>
            <person name="Ike M."/>
        </authorList>
    </citation>
    <scope>NUCLEOTIDE SEQUENCE [LARGE SCALE GENOMIC DNA]</scope>
    <source>
        <strain evidence="7">M6</strain>
    </source>
</reference>
<dbReference type="InterPro" id="IPR010104">
    <property type="entry name" value="TonB_rcpt_bac"/>
</dbReference>
<sequence length="1215" mass="133178">MQKPPSKSPKSSFAKYLMAGSGLAMLAVSGAAYAQQAAPAATDDVETVIVVGSRASQQSAIDRKKKARTATDSLVAEDVGSFPDRNLNEAISRIAGMGITRGETGEGESLSLRGNGPDLTRVEMDGMSVASSGFDLATNGTSGRASDLRELPADLIKSVDVVKGNTPDMTEGGLGGTVQIQTRTGLDFKKPYLSMRVAGDRNSLSQRWSPDINIVASRKFLDGRLGVVFNVTATRRLNDSHQLNGAGANSAAGYSRFIDFDNSPEKTFQFNPSLVSGVGATDPVSSWALASGTGNFNTLSPLEIVTRSANAKTKADCLAAFPLYTATELNTIAPGSNNGNRQAAQATRISEQVTCLNQWNDYAPNLWRDINLTQYENRLAWDVRFDYRVNDNLSVFAKYAVTNRDQEDIRRNRTRGEILRTTVAPNVTPSLLNNTNIAVGTANVLTQVANSGYYIYNAGTPTGSTTFDSTLGGSIVNNAFANMGLGANVVPGSVKVDANHYVTELDITNAGINYDNIRNDQIWDNQYLQVGGDYRNGNLRANFMASRSESTYSRYDKRFRRNALYGTGKMRVLPSGLWTVDFPAGFDPDNMENSVVLNPPAGTTPAAQALSARYSSNVGFDYSPRLVESSEDQAKFDVTYQMPDFPVLKRFKTGVSYRKILNDSWGGGGYSPKAGVFVPTNNLRGILRACENQATTSAANACVYGYVPNATTGTSFRHGTETLTRAQLVALYQNSIEYKDGPFMPDYEGVDGLSLWNSIDIDKAFSQLAGTVNYNFDCIKVCTGSDGNVYEQPVGKSDEQVTAAYYMFDFEQKLPFDMLFDGNFGVRMVQSKVAASGFVTLASTRKNITGVPATEWNPNEGVNRVTTTNIIKAVDIAREYTDWLPSYNANLWVVPDKVVLRYNWSKTVARPPIARMWPGGTCTVDERIEDLIDAGQEDLDMNCTTFGNPDLKPYTATKNNTSLEWYPNKDTTMSLAYYRQKVKVGGPEQVRVTDQPLFGGTGEVDPVTGRPLSDFLFSYNTFLNGPGYTQSGWEFASKTAFTFLPWKLRYTGMDFNISTNESKGASGYIDPITGANVGIPGRADYFSNLTVWYDDGKTNARIAYQARSRVLNCVSACGFNSDNAFAFPNQNPRNFVRLPYNPGEPYYTQEYGYLDAKLTHKLSPNVELYWEGRNLLREANVVIGSDDRGFAANDYAWSVVYGGRRFTFGLTYRMN</sequence>
<dbReference type="PROSITE" id="PS00430">
    <property type="entry name" value="TONB_DEPENDENT_REC_1"/>
    <property type="match status" value="1"/>
</dbReference>
<dbReference type="InterPro" id="IPR012910">
    <property type="entry name" value="Plug_dom"/>
</dbReference>
<dbReference type="Pfam" id="PF07715">
    <property type="entry name" value="Plug"/>
    <property type="match status" value="1"/>
</dbReference>
<organism evidence="6 7">
    <name type="scientific">Asticcacaulis excentricus</name>
    <dbReference type="NCBI Taxonomy" id="78587"/>
    <lineage>
        <taxon>Bacteria</taxon>
        <taxon>Pseudomonadati</taxon>
        <taxon>Pseudomonadota</taxon>
        <taxon>Alphaproteobacteria</taxon>
        <taxon>Caulobacterales</taxon>
        <taxon>Caulobacteraceae</taxon>
        <taxon>Asticcacaulis</taxon>
    </lineage>
</organism>
<proteinExistence type="predicted"/>